<dbReference type="AlphaFoldDB" id="A0A0K2X3Z7"/>
<evidence type="ECO:0000313" key="9">
    <source>
        <dbReference type="Proteomes" id="UP000038622"/>
    </source>
</evidence>
<dbReference type="PRINTS" id="PR01346">
    <property type="entry name" value="HELNAPAPROT"/>
</dbReference>
<keyword evidence="9" id="KW-1185">Reference proteome</keyword>
<dbReference type="PROSITE" id="PS00819">
    <property type="entry name" value="DPS_2"/>
    <property type="match status" value="1"/>
</dbReference>
<dbReference type="OrthoDB" id="9797687at2"/>
<dbReference type="Proteomes" id="UP000043437">
    <property type="component" value="Unassembled WGS sequence"/>
</dbReference>
<dbReference type="Gene3D" id="1.20.1260.10">
    <property type="match status" value="1"/>
</dbReference>
<organism evidence="5 9">
    <name type="scientific">Helicobacter ailurogastricus</name>
    <dbReference type="NCBI Taxonomy" id="1578720"/>
    <lineage>
        <taxon>Bacteria</taxon>
        <taxon>Pseudomonadati</taxon>
        <taxon>Campylobacterota</taxon>
        <taxon>Epsilonproteobacteria</taxon>
        <taxon>Campylobacterales</taxon>
        <taxon>Helicobacteraceae</taxon>
        <taxon>Helicobacter</taxon>
    </lineage>
</organism>
<dbReference type="EMBL" id="CDMN01000071">
    <property type="protein sequence ID" value="CRF45030.1"/>
    <property type="molecule type" value="Genomic_DNA"/>
</dbReference>
<dbReference type="InterPro" id="IPR023188">
    <property type="entry name" value="DPS_DNA-bd_CS"/>
</dbReference>
<reference evidence="9" key="2">
    <citation type="submission" date="2014-12" db="EMBL/GenBank/DDBJ databases">
        <authorList>
            <person name="Smet A."/>
        </authorList>
    </citation>
    <scope>NUCLEOTIDE SEQUENCE [LARGE SCALE GENOMIC DNA]</scope>
</reference>
<evidence type="ECO:0000256" key="1">
    <source>
        <dbReference type="ARBA" id="ARBA00004496"/>
    </source>
</evidence>
<evidence type="ECO:0000313" key="11">
    <source>
        <dbReference type="Proteomes" id="UP000043437"/>
    </source>
</evidence>
<proteinExistence type="inferred from homology"/>
<dbReference type="CDD" id="cd01043">
    <property type="entry name" value="DPS"/>
    <property type="match status" value="1"/>
</dbReference>
<sequence>MKTKTLDLLRQLQADSIVLFMKLHNFHWNIKGHDFHAVHKFTQAVYEEFADMFDDLAERVVQLGHVPVVTLAEALKIAHVKEESKHSFHSKEVFEAILHDYEHLEKHFAQLSELADEAGDKVTVAYADEQLAKLQKSVWMLKASLA</sequence>
<evidence type="ECO:0000259" key="4">
    <source>
        <dbReference type="Pfam" id="PF00210"/>
    </source>
</evidence>
<dbReference type="Proteomes" id="UP000041394">
    <property type="component" value="Unassembled WGS sequence"/>
</dbReference>
<evidence type="ECO:0000313" key="5">
    <source>
        <dbReference type="EMBL" id="CRF41830.1"/>
    </source>
</evidence>
<dbReference type="EMBL" id="CDML01000055">
    <property type="protein sequence ID" value="CRF41830.1"/>
    <property type="molecule type" value="Genomic_DNA"/>
</dbReference>
<dbReference type="GO" id="GO:0008199">
    <property type="term" value="F:ferric iron binding"/>
    <property type="evidence" value="ECO:0007669"/>
    <property type="project" value="InterPro"/>
</dbReference>
<protein>
    <submittedName>
        <fullName evidence="5">Non-specific DNA-binding protein Dps / Iron-binding ferritin-like antioxidant protein / Ferroxidase</fullName>
        <ecNumber evidence="5">1.16.3.1</ecNumber>
    </submittedName>
</protein>
<dbReference type="EC" id="1.16.3.1" evidence="5"/>
<dbReference type="InterPro" id="IPR012347">
    <property type="entry name" value="Ferritin-like"/>
</dbReference>
<gene>
    <name evidence="5" type="ORF">HAL011_16480</name>
    <name evidence="6" type="ORF">HAL013_16000</name>
    <name evidence="8" type="ORF">HAL07_04290</name>
    <name evidence="7" type="ORF">HAL09_16630</name>
</gene>
<dbReference type="EMBL" id="CDMH01000064">
    <property type="protein sequence ID" value="CRF43366.1"/>
    <property type="molecule type" value="Genomic_DNA"/>
</dbReference>
<name>A0A0K2X3Z7_9HELI</name>
<dbReference type="RefSeq" id="WP_053941923.1">
    <property type="nucleotide sequence ID" value="NZ_BSCV01000004.1"/>
</dbReference>
<accession>A0A0K2X3Z7</accession>
<comment type="similarity">
    <text evidence="2 3">Belongs to the Dps family.</text>
</comment>
<dbReference type="InterPro" id="IPR008331">
    <property type="entry name" value="Ferritin_DPS_dom"/>
</dbReference>
<evidence type="ECO:0000313" key="6">
    <source>
        <dbReference type="EMBL" id="CRF43366.1"/>
    </source>
</evidence>
<dbReference type="SUPFAM" id="SSF47240">
    <property type="entry name" value="Ferritin-like"/>
    <property type="match status" value="1"/>
</dbReference>
<evidence type="ECO:0000313" key="8">
    <source>
        <dbReference type="EMBL" id="CRF52303.1"/>
    </source>
</evidence>
<keyword evidence="5" id="KW-0560">Oxidoreductase</keyword>
<dbReference type="STRING" id="1578720.HAL011_16480"/>
<dbReference type="GO" id="GO:0005737">
    <property type="term" value="C:cytoplasm"/>
    <property type="evidence" value="ECO:0007669"/>
    <property type="project" value="UniProtKB-SubCell"/>
</dbReference>
<reference evidence="10 11" key="3">
    <citation type="submission" date="2014-12" db="EMBL/GenBank/DDBJ databases">
        <authorList>
            <person name="Jaenicke S."/>
        </authorList>
    </citation>
    <scope>NUCLEOTIDE SEQUENCE [LARGE SCALE GENOMIC DNA]</scope>
</reference>
<dbReference type="PANTHER" id="PTHR42932:SF1">
    <property type="entry name" value="GENERAL STRESS PROTEIN 20U"/>
    <property type="match status" value="1"/>
</dbReference>
<evidence type="ECO:0000256" key="2">
    <source>
        <dbReference type="ARBA" id="ARBA00009497"/>
    </source>
</evidence>
<evidence type="ECO:0000256" key="3">
    <source>
        <dbReference type="RuleBase" id="RU003875"/>
    </source>
</evidence>
<dbReference type="PIRSF" id="PIRSF005900">
    <property type="entry name" value="Dps"/>
    <property type="match status" value="1"/>
</dbReference>
<dbReference type="EMBL" id="CDMG01000002">
    <property type="protein sequence ID" value="CRF52303.1"/>
    <property type="molecule type" value="Genomic_DNA"/>
</dbReference>
<dbReference type="Proteomes" id="UP000045175">
    <property type="component" value="Unassembled WGS sequence"/>
</dbReference>
<keyword evidence="5" id="KW-0238">DNA-binding</keyword>
<dbReference type="GeneID" id="82131449"/>
<dbReference type="InterPro" id="IPR002177">
    <property type="entry name" value="DPS_DNA-bd"/>
</dbReference>
<dbReference type="PANTHER" id="PTHR42932">
    <property type="entry name" value="GENERAL STRESS PROTEIN 20U"/>
    <property type="match status" value="1"/>
</dbReference>
<feature type="domain" description="Ferritin/DPS" evidence="4">
    <location>
        <begin position="7"/>
        <end position="145"/>
    </location>
</feature>
<dbReference type="GO" id="GO:0003677">
    <property type="term" value="F:DNA binding"/>
    <property type="evidence" value="ECO:0007669"/>
    <property type="project" value="UniProtKB-KW"/>
</dbReference>
<comment type="subcellular location">
    <subcellularLocation>
        <location evidence="1">Cytoplasm</location>
    </subcellularLocation>
</comment>
<dbReference type="Pfam" id="PF00210">
    <property type="entry name" value="Ferritin"/>
    <property type="match status" value="1"/>
</dbReference>
<dbReference type="GO" id="GO:0004322">
    <property type="term" value="F:ferroxidase activity"/>
    <property type="evidence" value="ECO:0007669"/>
    <property type="project" value="UniProtKB-EC"/>
</dbReference>
<evidence type="ECO:0000313" key="7">
    <source>
        <dbReference type="EMBL" id="CRF45030.1"/>
    </source>
</evidence>
<dbReference type="Proteomes" id="UP000038622">
    <property type="component" value="Unassembled WGS sequence"/>
</dbReference>
<evidence type="ECO:0000313" key="10">
    <source>
        <dbReference type="Proteomes" id="UP000041394"/>
    </source>
</evidence>
<dbReference type="InterPro" id="IPR009078">
    <property type="entry name" value="Ferritin-like_SF"/>
</dbReference>
<reference evidence="5" key="1">
    <citation type="submission" date="2014-12" db="EMBL/GenBank/DDBJ databases">
        <title>Whole genome sequences of four Staphylococcus schleiferi canine isolates.</title>
        <authorList>
            <person name="Misic A.M."/>
            <person name="Cain C."/>
            <person name="Morris D.O."/>
            <person name="Rankin S."/>
            <person name="Beiting D."/>
        </authorList>
    </citation>
    <scope>NUCLEOTIDE SEQUENCE</scope>
    <source>
        <strain evidence="5">ASB11</strain>
        <strain evidence="6">ASB13</strain>
        <strain evidence="8">ASB7</strain>
        <strain evidence="7">ASB9</strain>
    </source>
</reference>